<evidence type="ECO:0000256" key="5">
    <source>
        <dbReference type="SAM" id="Coils"/>
    </source>
</evidence>
<evidence type="ECO:0000256" key="3">
    <source>
        <dbReference type="ARBA" id="ARBA00023242"/>
    </source>
</evidence>
<feature type="compositionally biased region" description="Basic and acidic residues" evidence="6">
    <location>
        <begin position="169"/>
        <end position="182"/>
    </location>
</feature>
<keyword evidence="4" id="KW-0479">Metal-binding</keyword>
<organism evidence="8 9">
    <name type="scientific">Wolfiporia cocos (strain MD-104)</name>
    <name type="common">Brown rot fungus</name>
    <dbReference type="NCBI Taxonomy" id="742152"/>
    <lineage>
        <taxon>Eukaryota</taxon>
        <taxon>Fungi</taxon>
        <taxon>Dikarya</taxon>
        <taxon>Basidiomycota</taxon>
        <taxon>Agaricomycotina</taxon>
        <taxon>Agaricomycetes</taxon>
        <taxon>Polyporales</taxon>
        <taxon>Phaeolaceae</taxon>
        <taxon>Wolfiporia</taxon>
    </lineage>
</organism>
<dbReference type="InterPro" id="IPR013087">
    <property type="entry name" value="Znf_C2H2_type"/>
</dbReference>
<name>A0A2H3JYU3_WOLCO</name>
<dbReference type="InterPro" id="IPR007042">
    <property type="entry name" value="SERRATE/Ars2_C"/>
</dbReference>
<dbReference type="PROSITE" id="PS00028">
    <property type="entry name" value="ZINC_FINGER_C2H2_1"/>
    <property type="match status" value="1"/>
</dbReference>
<dbReference type="InterPro" id="IPR039727">
    <property type="entry name" value="SE/Ars2"/>
</dbReference>
<feature type="compositionally biased region" description="Acidic residues" evidence="6">
    <location>
        <begin position="905"/>
        <end position="915"/>
    </location>
</feature>
<dbReference type="PANTHER" id="PTHR13165:SF0">
    <property type="entry name" value="SERRATE RNA EFFECTOR MOLECULE HOMOLOG"/>
    <property type="match status" value="1"/>
</dbReference>
<feature type="compositionally biased region" description="Pro residues" evidence="6">
    <location>
        <begin position="119"/>
        <end position="128"/>
    </location>
</feature>
<feature type="compositionally biased region" description="Gly residues" evidence="6">
    <location>
        <begin position="864"/>
        <end position="874"/>
    </location>
</feature>
<dbReference type="GO" id="GO:0016604">
    <property type="term" value="C:nuclear body"/>
    <property type="evidence" value="ECO:0007669"/>
    <property type="project" value="TreeGrafter"/>
</dbReference>
<sequence>MSSWSGSAYPPPPRGRSRSRSPYRGAYPPRPAYPDPAYPQDPYRADWDAYNRDRAWADYERERAAYEYSRRGRSRSPPLDEAGRKRRRSLSPWERDRYDPRPRYGDDYDAHSRSYEYPSPRPYPPHPPYGGVKRAPPDPHTFDYPVSLRQYAEWFRYYHPQQAIDEDNADKAAEQEAGDGSKPRNGIRSRWEKYKKDFSAQQLWRMFEHHRKSPWFAEKYDPSPELANLRARVRKIGWKGRMDAFFLDLEAGKYDPDLNEPEPEATSPIKESASNPEPSANGAEANGAQQPTAEEAKPAGNTEDDMQFNVEAEDEGGDNEANRPDLNGRPNHDARRNNRGEEISVQPEGNQVMIRTIPPDIGRVKLEDACGKIPGFVYLALGDPLQKRNYYRAGWLKFRDDADMPTVMAELSDKKIEGFKLHVAHTTKPFTSRIRYAPEVASKPDRLSKDLANAKTLAAILEDEYETLRKMKIEEKKEQNGDATNGDAEHVDAIMADAGDDGDDDSEPSERGSEAVERRIEKIMADLRDQGLVDASDERALEAKKTVVSLDLYLAYLRAAFHTCYYCAVVTDHLEELQRKCVKHIRKPMSKALLQEVKAAEAQKAEKETKAEGEGDDEKKDKEKEGATKEKTESRDWKRNDERWLEWLDSKVALLINRSGVEPRDYGGKSYEEELSKACEPYTKQEDEGKFRCKTCQKLFKATSFVEKHIANKHPEHVKHLEDIPYFNNFALDPHRIQPFTHPPPPVGNSQAPPPQAYGLSGPTYPPPADYGRPPPYPAPYSGAYPPPYSSGNYWDPYAYAYPPAAYPAPVPPRRDDGVTARRLSDRISGYAPGYEYEHTSELSLVPPSAGLPAKPVVATLEPGPGGRRGGRGTANGPPPPPPPDAKEDPRATAGKKVSYHDMDLVAEGDVELQY</sequence>
<feature type="region of interest" description="Disordered" evidence="6">
    <location>
        <begin position="255"/>
        <end position="349"/>
    </location>
</feature>
<feature type="compositionally biased region" description="Pro residues" evidence="6">
    <location>
        <begin position="28"/>
        <end position="39"/>
    </location>
</feature>
<dbReference type="InterPro" id="IPR021933">
    <property type="entry name" value="SERRATE/Ars2_N"/>
</dbReference>
<feature type="compositionally biased region" description="Acidic residues" evidence="6">
    <location>
        <begin position="498"/>
        <end position="507"/>
    </location>
</feature>
<evidence type="ECO:0000313" key="9">
    <source>
        <dbReference type="Proteomes" id="UP000218811"/>
    </source>
</evidence>
<feature type="compositionally biased region" description="Acidic residues" evidence="6">
    <location>
        <begin position="302"/>
        <end position="318"/>
    </location>
</feature>
<keyword evidence="3" id="KW-0539">Nucleus</keyword>
<feature type="region of interest" description="Disordered" evidence="6">
    <location>
        <begin position="65"/>
        <end position="141"/>
    </location>
</feature>
<feature type="coiled-coil region" evidence="5">
    <location>
        <begin position="451"/>
        <end position="478"/>
    </location>
</feature>
<keyword evidence="9" id="KW-1185">Reference proteome</keyword>
<protein>
    <recommendedName>
        <fullName evidence="7">C2H2-type domain-containing protein</fullName>
    </recommendedName>
</protein>
<feature type="region of interest" description="Disordered" evidence="6">
    <location>
        <begin position="1"/>
        <end position="44"/>
    </location>
</feature>
<keyword evidence="4" id="KW-0862">Zinc</keyword>
<dbReference type="PROSITE" id="PS50157">
    <property type="entry name" value="ZINC_FINGER_C2H2_2"/>
    <property type="match status" value="1"/>
</dbReference>
<keyword evidence="4" id="KW-0863">Zinc-finger</keyword>
<dbReference type="PANTHER" id="PTHR13165">
    <property type="entry name" value="ARSENITE-RESISTANCE PROTEIN 2"/>
    <property type="match status" value="1"/>
</dbReference>
<dbReference type="Pfam" id="PF04959">
    <property type="entry name" value="ARS2"/>
    <property type="match status" value="1"/>
</dbReference>
<keyword evidence="5" id="KW-0175">Coiled coil</keyword>
<dbReference type="EMBL" id="KB468113">
    <property type="protein sequence ID" value="PCH41317.1"/>
    <property type="molecule type" value="Genomic_DNA"/>
</dbReference>
<feature type="compositionally biased region" description="Pro residues" evidence="6">
    <location>
        <begin position="764"/>
        <end position="777"/>
    </location>
</feature>
<accession>A0A2H3JYU3</accession>
<comment type="subcellular location">
    <subcellularLocation>
        <location evidence="1">Nucleus</location>
    </subcellularLocation>
</comment>
<dbReference type="Pfam" id="PF12066">
    <property type="entry name" value="SERRATE_Ars2_N"/>
    <property type="match status" value="1"/>
</dbReference>
<dbReference type="OrthoDB" id="342064at2759"/>
<evidence type="ECO:0000256" key="2">
    <source>
        <dbReference type="ARBA" id="ARBA00005407"/>
    </source>
</evidence>
<dbReference type="GO" id="GO:0008270">
    <property type="term" value="F:zinc ion binding"/>
    <property type="evidence" value="ECO:0007669"/>
    <property type="project" value="UniProtKB-KW"/>
</dbReference>
<feature type="region of interest" description="Disordered" evidence="6">
    <location>
        <begin position="165"/>
        <end position="190"/>
    </location>
</feature>
<dbReference type="AlphaFoldDB" id="A0A2H3JYU3"/>
<evidence type="ECO:0000259" key="7">
    <source>
        <dbReference type="PROSITE" id="PS50157"/>
    </source>
</evidence>
<feature type="region of interest" description="Disordered" evidence="6">
    <location>
        <begin position="737"/>
        <end position="777"/>
    </location>
</feature>
<gene>
    <name evidence="8" type="ORF">WOLCODRAFT_137322</name>
</gene>
<feature type="region of interest" description="Disordered" evidence="6">
    <location>
        <begin position="496"/>
        <end position="516"/>
    </location>
</feature>
<dbReference type="GO" id="GO:0031047">
    <property type="term" value="P:regulatory ncRNA-mediated gene silencing"/>
    <property type="evidence" value="ECO:0007669"/>
    <property type="project" value="UniProtKB-ARBA"/>
</dbReference>
<dbReference type="OMA" id="FEDKIMQ"/>
<evidence type="ECO:0000313" key="8">
    <source>
        <dbReference type="EMBL" id="PCH41317.1"/>
    </source>
</evidence>
<comment type="similarity">
    <text evidence="2">Belongs to the ARS2 family.</text>
</comment>
<dbReference type="GO" id="GO:0016070">
    <property type="term" value="P:RNA metabolic process"/>
    <property type="evidence" value="ECO:0007669"/>
    <property type="project" value="UniProtKB-ARBA"/>
</dbReference>
<feature type="domain" description="C2H2-type" evidence="7">
    <location>
        <begin position="691"/>
        <end position="719"/>
    </location>
</feature>
<feature type="compositionally biased region" description="Basic and acidic residues" evidence="6">
    <location>
        <begin position="330"/>
        <end position="342"/>
    </location>
</feature>
<evidence type="ECO:0000256" key="4">
    <source>
        <dbReference type="PROSITE-ProRule" id="PRU00042"/>
    </source>
</evidence>
<feature type="compositionally biased region" description="Basic and acidic residues" evidence="6">
    <location>
        <begin position="93"/>
        <end position="114"/>
    </location>
</feature>
<evidence type="ECO:0000256" key="6">
    <source>
        <dbReference type="SAM" id="MobiDB-lite"/>
    </source>
</evidence>
<evidence type="ECO:0000256" key="1">
    <source>
        <dbReference type="ARBA" id="ARBA00004123"/>
    </source>
</evidence>
<feature type="region of interest" description="Disordered" evidence="6">
    <location>
        <begin position="604"/>
        <end position="635"/>
    </location>
</feature>
<reference evidence="8 9" key="1">
    <citation type="journal article" date="2012" name="Science">
        <title>The Paleozoic origin of enzymatic lignin decomposition reconstructed from 31 fungal genomes.</title>
        <authorList>
            <person name="Floudas D."/>
            <person name="Binder M."/>
            <person name="Riley R."/>
            <person name="Barry K."/>
            <person name="Blanchette R.A."/>
            <person name="Henrissat B."/>
            <person name="Martinez A.T."/>
            <person name="Otillar R."/>
            <person name="Spatafora J.W."/>
            <person name="Yadav J.S."/>
            <person name="Aerts A."/>
            <person name="Benoit I."/>
            <person name="Boyd A."/>
            <person name="Carlson A."/>
            <person name="Copeland A."/>
            <person name="Coutinho P.M."/>
            <person name="de Vries R.P."/>
            <person name="Ferreira P."/>
            <person name="Findley K."/>
            <person name="Foster B."/>
            <person name="Gaskell J."/>
            <person name="Glotzer D."/>
            <person name="Gorecki P."/>
            <person name="Heitman J."/>
            <person name="Hesse C."/>
            <person name="Hori C."/>
            <person name="Igarashi K."/>
            <person name="Jurgens J.A."/>
            <person name="Kallen N."/>
            <person name="Kersten P."/>
            <person name="Kohler A."/>
            <person name="Kuees U."/>
            <person name="Kumar T.K.A."/>
            <person name="Kuo A."/>
            <person name="LaButti K."/>
            <person name="Larrondo L.F."/>
            <person name="Lindquist E."/>
            <person name="Ling A."/>
            <person name="Lombard V."/>
            <person name="Lucas S."/>
            <person name="Lundell T."/>
            <person name="Martin R."/>
            <person name="McLaughlin D.J."/>
            <person name="Morgenstern I."/>
            <person name="Morin E."/>
            <person name="Murat C."/>
            <person name="Nagy L.G."/>
            <person name="Nolan M."/>
            <person name="Ohm R.A."/>
            <person name="Patyshakuliyeva A."/>
            <person name="Rokas A."/>
            <person name="Ruiz-Duenas F.J."/>
            <person name="Sabat G."/>
            <person name="Salamov A."/>
            <person name="Samejima M."/>
            <person name="Schmutz J."/>
            <person name="Slot J.C."/>
            <person name="St John F."/>
            <person name="Stenlid J."/>
            <person name="Sun H."/>
            <person name="Sun S."/>
            <person name="Syed K."/>
            <person name="Tsang A."/>
            <person name="Wiebenga A."/>
            <person name="Young D."/>
            <person name="Pisabarro A."/>
            <person name="Eastwood D.C."/>
            <person name="Martin F."/>
            <person name="Cullen D."/>
            <person name="Grigoriev I.V."/>
            <person name="Hibbett D.S."/>
        </authorList>
    </citation>
    <scope>NUCLEOTIDE SEQUENCE [LARGE SCALE GENOMIC DNA]</scope>
    <source>
        <strain evidence="8 9">MD-104</strain>
    </source>
</reference>
<feature type="region of interest" description="Disordered" evidence="6">
    <location>
        <begin position="846"/>
        <end position="915"/>
    </location>
</feature>
<dbReference type="STRING" id="742152.A0A2H3JYU3"/>
<feature type="compositionally biased region" description="Pro residues" evidence="6">
    <location>
        <begin position="741"/>
        <end position="756"/>
    </location>
</feature>
<proteinExistence type="inferred from homology"/>
<dbReference type="Proteomes" id="UP000218811">
    <property type="component" value="Unassembled WGS sequence"/>
</dbReference>